<organism evidence="1 2">
    <name type="scientific">Datura stramonium</name>
    <name type="common">Jimsonweed</name>
    <name type="synonym">Common thornapple</name>
    <dbReference type="NCBI Taxonomy" id="4076"/>
    <lineage>
        <taxon>Eukaryota</taxon>
        <taxon>Viridiplantae</taxon>
        <taxon>Streptophyta</taxon>
        <taxon>Embryophyta</taxon>
        <taxon>Tracheophyta</taxon>
        <taxon>Spermatophyta</taxon>
        <taxon>Magnoliopsida</taxon>
        <taxon>eudicotyledons</taxon>
        <taxon>Gunneridae</taxon>
        <taxon>Pentapetalae</taxon>
        <taxon>asterids</taxon>
        <taxon>lamiids</taxon>
        <taxon>Solanales</taxon>
        <taxon>Solanaceae</taxon>
        <taxon>Solanoideae</taxon>
        <taxon>Datureae</taxon>
        <taxon>Datura</taxon>
    </lineage>
</organism>
<gene>
    <name evidence="1" type="ORF">HAX54_038527</name>
</gene>
<keyword evidence="2" id="KW-1185">Reference proteome</keyword>
<name>A0ABS8VJY3_DATST</name>
<comment type="caution">
    <text evidence="1">The sequence shown here is derived from an EMBL/GenBank/DDBJ whole genome shotgun (WGS) entry which is preliminary data.</text>
</comment>
<evidence type="ECO:0000313" key="2">
    <source>
        <dbReference type="Proteomes" id="UP000823775"/>
    </source>
</evidence>
<sequence length="63" mass="7326">MSVREKLTLGDCLYSAFHRHFVDRDQRIADESLVESLIYLCSTKCLVHRHSRVTSCGSSKFHR</sequence>
<protein>
    <submittedName>
        <fullName evidence="1">Uncharacterized protein</fullName>
    </submittedName>
</protein>
<proteinExistence type="predicted"/>
<evidence type="ECO:0000313" key="1">
    <source>
        <dbReference type="EMBL" id="MCE0481113.1"/>
    </source>
</evidence>
<accession>A0ABS8VJY3</accession>
<reference evidence="1 2" key="1">
    <citation type="journal article" date="2021" name="BMC Genomics">
        <title>Datura genome reveals duplications of psychoactive alkaloid biosynthetic genes and high mutation rate following tissue culture.</title>
        <authorList>
            <person name="Rajewski A."/>
            <person name="Carter-House D."/>
            <person name="Stajich J."/>
            <person name="Litt A."/>
        </authorList>
    </citation>
    <scope>NUCLEOTIDE SEQUENCE [LARGE SCALE GENOMIC DNA]</scope>
    <source>
        <strain evidence="1">AR-01</strain>
    </source>
</reference>
<dbReference type="EMBL" id="JACEIK010005264">
    <property type="protein sequence ID" value="MCE0481113.1"/>
    <property type="molecule type" value="Genomic_DNA"/>
</dbReference>
<feature type="non-terminal residue" evidence="1">
    <location>
        <position position="63"/>
    </location>
</feature>
<dbReference type="Proteomes" id="UP000823775">
    <property type="component" value="Unassembled WGS sequence"/>
</dbReference>